<comment type="caution">
    <text evidence="2">The sequence shown here is derived from an EMBL/GenBank/DDBJ whole genome shotgun (WGS) entry which is preliminary data.</text>
</comment>
<evidence type="ECO:0000259" key="1">
    <source>
        <dbReference type="Pfam" id="PF01548"/>
    </source>
</evidence>
<dbReference type="EMBL" id="JAWLNX010000016">
    <property type="protein sequence ID" value="MEB3370012.1"/>
    <property type="molecule type" value="Genomic_DNA"/>
</dbReference>
<dbReference type="InterPro" id="IPR002525">
    <property type="entry name" value="Transp_IS110-like_N"/>
</dbReference>
<sequence length="202" mass="22445">MTEIWAGIDAGKAHHHCVVIDPEGRRLLSRRVANDECELLGLLGDVAALGDHVTWAVDLNAGGAALLISVLFNHDQRPLYIPGRVVHRASAMYRGDGKTDGLAPVPRDSGRISGNLHRPRRYSRRLLRVFYTSSLVSIQHCTASRRYYRRKRAEGKRHTQAVLALARRRVDCRTQPRGLTNDVAEVARRARTGGPLLTTVST</sequence>
<dbReference type="InterPro" id="IPR047650">
    <property type="entry name" value="Transpos_IS110"/>
</dbReference>
<reference evidence="2 3" key="1">
    <citation type="submission" date="2023-10" db="EMBL/GenBank/DDBJ databases">
        <title>Saccharopolyspora sp. nov., isolated from mangrove soil.</title>
        <authorList>
            <person name="Lu Y."/>
            <person name="Liu W."/>
        </authorList>
    </citation>
    <scope>NUCLEOTIDE SEQUENCE [LARGE SCALE GENOMIC DNA]</scope>
    <source>
        <strain evidence="2 3">S2-29</strain>
    </source>
</reference>
<organism evidence="2 3">
    <name type="scientific">Saccharopolyspora mangrovi</name>
    <dbReference type="NCBI Taxonomy" id="3082379"/>
    <lineage>
        <taxon>Bacteria</taxon>
        <taxon>Bacillati</taxon>
        <taxon>Actinomycetota</taxon>
        <taxon>Actinomycetes</taxon>
        <taxon>Pseudonocardiales</taxon>
        <taxon>Pseudonocardiaceae</taxon>
        <taxon>Saccharopolyspora</taxon>
    </lineage>
</organism>
<accession>A0ABU6AEN9</accession>
<evidence type="ECO:0000313" key="2">
    <source>
        <dbReference type="EMBL" id="MEB3370012.1"/>
    </source>
</evidence>
<dbReference type="PANTHER" id="PTHR33055">
    <property type="entry name" value="TRANSPOSASE FOR INSERTION SEQUENCE ELEMENT IS1111A"/>
    <property type="match status" value="1"/>
</dbReference>
<dbReference type="Proteomes" id="UP001327093">
    <property type="component" value="Unassembled WGS sequence"/>
</dbReference>
<proteinExistence type="predicted"/>
<evidence type="ECO:0000313" key="3">
    <source>
        <dbReference type="Proteomes" id="UP001327093"/>
    </source>
</evidence>
<gene>
    <name evidence="2" type="ORF">R4I43_21615</name>
</gene>
<feature type="domain" description="Transposase IS110-like N-terminal" evidence="1">
    <location>
        <begin position="6"/>
        <end position="163"/>
    </location>
</feature>
<dbReference type="Pfam" id="PF01548">
    <property type="entry name" value="DEDD_Tnp_IS110"/>
    <property type="match status" value="1"/>
</dbReference>
<name>A0ABU6AEN9_9PSEU</name>
<dbReference type="PANTHER" id="PTHR33055:SF3">
    <property type="entry name" value="PUTATIVE TRANSPOSASE FOR IS117-RELATED"/>
    <property type="match status" value="1"/>
</dbReference>
<keyword evidence="3" id="KW-1185">Reference proteome</keyword>
<protein>
    <submittedName>
        <fullName evidence="2">IS110 family transposase</fullName>
    </submittedName>
</protein>